<dbReference type="PANTHER" id="PTHR13872">
    <property type="entry name" value="DOLICHYL-DIPHOSPHOOLIGOSACCHARIDE--PROTEIN GLYCOSYLTRANSFERASE SUBUNIT"/>
    <property type="match status" value="1"/>
</dbReference>
<dbReference type="AlphaFoldDB" id="A0A183IYI7"/>
<dbReference type="GO" id="GO:0018279">
    <property type="term" value="P:protein N-linked glycosylation via asparagine"/>
    <property type="evidence" value="ECO:0007669"/>
    <property type="project" value="TreeGrafter"/>
</dbReference>
<dbReference type="Pfam" id="PF02516">
    <property type="entry name" value="STT3"/>
    <property type="match status" value="1"/>
</dbReference>
<feature type="transmembrane region" description="Helical" evidence="16">
    <location>
        <begin position="144"/>
        <end position="169"/>
    </location>
</feature>
<dbReference type="WBParaSite" id="SBAD_0000899801-mRNA-1">
    <property type="protein sequence ID" value="SBAD_0000899801-mRNA-1"/>
    <property type="gene ID" value="SBAD_0000899801"/>
</dbReference>
<dbReference type="GO" id="GO:0012505">
    <property type="term" value="C:endomembrane system"/>
    <property type="evidence" value="ECO:0007669"/>
    <property type="project" value="UniProtKB-SubCell"/>
</dbReference>
<sequence>MPAESDIQKLISKPKGWKSFLIFVILALAWLIGFSSRMFSVIRFESIIHEFDPWFNYRATHYMVHNGFYNFLNWFDDRSWYPLGRIVGGTVFPGLMLTSGAIYNVLHFLNIPVHIREICVFLAPVFSGLTAIATYFLTKELWSAGAGLFAACFIAIGMAEFGLWLNVFVCDRCLKSVL</sequence>
<evidence type="ECO:0000256" key="11">
    <source>
        <dbReference type="ARBA" id="ARBA00022842"/>
    </source>
</evidence>
<evidence type="ECO:0000256" key="10">
    <source>
        <dbReference type="ARBA" id="ARBA00022723"/>
    </source>
</evidence>
<protein>
    <recommendedName>
        <fullName evidence="6">dolichyl-diphosphooligosaccharide--protein glycotransferase</fullName>
        <ecNumber evidence="6">2.4.99.18</ecNumber>
    </recommendedName>
</protein>
<evidence type="ECO:0000256" key="15">
    <source>
        <dbReference type="ARBA" id="ARBA00048829"/>
    </source>
</evidence>
<comment type="subcellular location">
    <subcellularLocation>
        <location evidence="3">Endomembrane system</location>
        <topology evidence="3">Multi-pass membrane protein</topology>
    </subcellularLocation>
</comment>
<comment type="catalytic activity">
    <reaction evidence="15">
        <text>a di-trans,poly-cis-dolichyl diphosphooligosaccharide + L-asparaginyl-[protein] = N(4)-(oligosaccharide-(1-&gt;4)-N-acetyl-beta-D-glucosaminyl-(1-&gt;4)-N-acetyl-beta-D-glucosaminyl)-L-asparaginyl-[protein] + a di-trans,poly-cis-dolichyl diphosphate + H(+)</text>
        <dbReference type="Rhea" id="RHEA:22980"/>
        <dbReference type="Rhea" id="RHEA-COMP:12804"/>
        <dbReference type="Rhea" id="RHEA-COMP:12805"/>
        <dbReference type="Rhea" id="RHEA-COMP:19506"/>
        <dbReference type="Rhea" id="RHEA-COMP:19509"/>
        <dbReference type="ChEBI" id="CHEBI:15378"/>
        <dbReference type="ChEBI" id="CHEBI:50347"/>
        <dbReference type="ChEBI" id="CHEBI:57497"/>
        <dbReference type="ChEBI" id="CHEBI:57570"/>
        <dbReference type="ChEBI" id="CHEBI:132529"/>
        <dbReference type="EC" id="2.4.99.18"/>
    </reaction>
</comment>
<dbReference type="OrthoDB" id="10261066at2759"/>
<dbReference type="EC" id="2.4.99.18" evidence="6"/>
<dbReference type="GO" id="GO:0004579">
    <property type="term" value="F:dolichyl-diphosphooligosaccharide-protein glycotransferase activity"/>
    <property type="evidence" value="ECO:0007669"/>
    <property type="project" value="UniProtKB-EC"/>
</dbReference>
<comment type="cofactor">
    <cofactor evidence="1">
        <name>Mn(2+)</name>
        <dbReference type="ChEBI" id="CHEBI:29035"/>
    </cofactor>
</comment>
<evidence type="ECO:0000313" key="18">
    <source>
        <dbReference type="EMBL" id="VDP18608.1"/>
    </source>
</evidence>
<evidence type="ECO:0000256" key="2">
    <source>
        <dbReference type="ARBA" id="ARBA00001946"/>
    </source>
</evidence>
<evidence type="ECO:0000256" key="3">
    <source>
        <dbReference type="ARBA" id="ARBA00004127"/>
    </source>
</evidence>
<feature type="transmembrane region" description="Helical" evidence="16">
    <location>
        <begin position="118"/>
        <end position="138"/>
    </location>
</feature>
<evidence type="ECO:0000313" key="19">
    <source>
        <dbReference type="Proteomes" id="UP000270296"/>
    </source>
</evidence>
<dbReference type="GO" id="GO:0016020">
    <property type="term" value="C:membrane"/>
    <property type="evidence" value="ECO:0007669"/>
    <property type="project" value="InterPro"/>
</dbReference>
<dbReference type="InterPro" id="IPR048307">
    <property type="entry name" value="STT3_N"/>
</dbReference>
<keyword evidence="10" id="KW-0479">Metal-binding</keyword>
<keyword evidence="7" id="KW-0328">Glycosyltransferase</keyword>
<evidence type="ECO:0000256" key="1">
    <source>
        <dbReference type="ARBA" id="ARBA00001936"/>
    </source>
</evidence>
<accession>A0A183IYI7</accession>
<comment type="pathway">
    <text evidence="4">Protein modification; protein glycosylation.</text>
</comment>
<evidence type="ECO:0000256" key="6">
    <source>
        <dbReference type="ARBA" id="ARBA00012605"/>
    </source>
</evidence>
<keyword evidence="9 16" id="KW-0812">Transmembrane</keyword>
<evidence type="ECO:0000256" key="14">
    <source>
        <dbReference type="ARBA" id="ARBA00023211"/>
    </source>
</evidence>
<evidence type="ECO:0000256" key="5">
    <source>
        <dbReference type="ARBA" id="ARBA00010810"/>
    </source>
</evidence>
<keyword evidence="8" id="KW-0808">Transferase</keyword>
<reference evidence="20" key="1">
    <citation type="submission" date="2016-06" db="UniProtKB">
        <authorList>
            <consortium name="WormBaseParasite"/>
        </authorList>
    </citation>
    <scope>IDENTIFICATION</scope>
</reference>
<keyword evidence="12 16" id="KW-1133">Transmembrane helix</keyword>
<feature type="transmembrane region" description="Helical" evidence="16">
    <location>
        <begin position="20"/>
        <end position="39"/>
    </location>
</feature>
<feature type="transmembrane region" description="Helical" evidence="16">
    <location>
        <begin position="86"/>
        <end position="106"/>
    </location>
</feature>
<evidence type="ECO:0000256" key="13">
    <source>
        <dbReference type="ARBA" id="ARBA00023136"/>
    </source>
</evidence>
<dbReference type="PANTHER" id="PTHR13872:SF1">
    <property type="entry name" value="DOLICHYL-DIPHOSPHOOLIGOSACCHARIDE--PROTEIN GLYCOSYLTRANSFERASE SUBUNIT STT3B"/>
    <property type="match status" value="1"/>
</dbReference>
<dbReference type="EMBL" id="UZAM01011855">
    <property type="protein sequence ID" value="VDP18608.1"/>
    <property type="molecule type" value="Genomic_DNA"/>
</dbReference>
<name>A0A183IYI7_9BILA</name>
<dbReference type="InterPro" id="IPR003674">
    <property type="entry name" value="Oligo_trans_STT3"/>
</dbReference>
<dbReference type="Proteomes" id="UP000270296">
    <property type="component" value="Unassembled WGS sequence"/>
</dbReference>
<proteinExistence type="inferred from homology"/>
<keyword evidence="14" id="KW-0464">Manganese</keyword>
<dbReference type="GO" id="GO:0046872">
    <property type="term" value="F:metal ion binding"/>
    <property type="evidence" value="ECO:0007669"/>
    <property type="project" value="UniProtKB-KW"/>
</dbReference>
<comment type="similarity">
    <text evidence="5">Belongs to the STT3 family.</text>
</comment>
<gene>
    <name evidence="18" type="ORF">SBAD_LOCUS8685</name>
</gene>
<organism evidence="20">
    <name type="scientific">Soboliphyme baturini</name>
    <dbReference type="NCBI Taxonomy" id="241478"/>
    <lineage>
        <taxon>Eukaryota</taxon>
        <taxon>Metazoa</taxon>
        <taxon>Ecdysozoa</taxon>
        <taxon>Nematoda</taxon>
        <taxon>Enoplea</taxon>
        <taxon>Dorylaimia</taxon>
        <taxon>Dioctophymatida</taxon>
        <taxon>Dioctophymatoidea</taxon>
        <taxon>Soboliphymatidae</taxon>
        <taxon>Soboliphyme</taxon>
    </lineage>
</organism>
<reference evidence="18 19" key="2">
    <citation type="submission" date="2018-11" db="EMBL/GenBank/DDBJ databases">
        <authorList>
            <consortium name="Pathogen Informatics"/>
        </authorList>
    </citation>
    <scope>NUCLEOTIDE SEQUENCE [LARGE SCALE GENOMIC DNA]</scope>
</reference>
<dbReference type="UniPathway" id="UPA00378"/>
<keyword evidence="19" id="KW-1185">Reference proteome</keyword>
<evidence type="ECO:0000256" key="12">
    <source>
        <dbReference type="ARBA" id="ARBA00022989"/>
    </source>
</evidence>
<evidence type="ECO:0000256" key="8">
    <source>
        <dbReference type="ARBA" id="ARBA00022679"/>
    </source>
</evidence>
<evidence type="ECO:0000259" key="17">
    <source>
        <dbReference type="Pfam" id="PF02516"/>
    </source>
</evidence>
<evidence type="ECO:0000256" key="7">
    <source>
        <dbReference type="ARBA" id="ARBA00022676"/>
    </source>
</evidence>
<evidence type="ECO:0000256" key="16">
    <source>
        <dbReference type="SAM" id="Phobius"/>
    </source>
</evidence>
<keyword evidence="13 16" id="KW-0472">Membrane</keyword>
<evidence type="ECO:0000313" key="20">
    <source>
        <dbReference type="WBParaSite" id="SBAD_0000899801-mRNA-1"/>
    </source>
</evidence>
<dbReference type="GO" id="GO:0043687">
    <property type="term" value="P:post-translational protein modification"/>
    <property type="evidence" value="ECO:0007669"/>
    <property type="project" value="TreeGrafter"/>
</dbReference>
<comment type="cofactor">
    <cofactor evidence="2">
        <name>Mg(2+)</name>
        <dbReference type="ChEBI" id="CHEBI:18420"/>
    </cofactor>
</comment>
<evidence type="ECO:0000256" key="9">
    <source>
        <dbReference type="ARBA" id="ARBA00022692"/>
    </source>
</evidence>
<feature type="domain" description="Oligosaccharyl transferase STT3 N-terminal" evidence="17">
    <location>
        <begin position="20"/>
        <end position="156"/>
    </location>
</feature>
<keyword evidence="11" id="KW-0460">Magnesium</keyword>
<evidence type="ECO:0000256" key="4">
    <source>
        <dbReference type="ARBA" id="ARBA00004922"/>
    </source>
</evidence>